<dbReference type="RefSeq" id="WP_341400126.1">
    <property type="nucleotide sequence ID" value="NZ_JBBUTI010000011.1"/>
</dbReference>
<dbReference type="InterPro" id="IPR004090">
    <property type="entry name" value="Chemotax_Me-accpt_rcpt"/>
</dbReference>
<organism evidence="7 8">
    <name type="scientific">Ideonella margarita</name>
    <dbReference type="NCBI Taxonomy" id="2984191"/>
    <lineage>
        <taxon>Bacteria</taxon>
        <taxon>Pseudomonadati</taxon>
        <taxon>Pseudomonadota</taxon>
        <taxon>Betaproteobacteria</taxon>
        <taxon>Burkholderiales</taxon>
        <taxon>Sphaerotilaceae</taxon>
        <taxon>Ideonella</taxon>
    </lineage>
</organism>
<dbReference type="Gene3D" id="1.10.287.950">
    <property type="entry name" value="Methyl-accepting chemotaxis protein"/>
    <property type="match status" value="1"/>
</dbReference>
<comment type="similarity">
    <text evidence="2">Belongs to the methyl-accepting chemotaxis (MCP) protein family.</text>
</comment>
<keyword evidence="8" id="KW-1185">Reference proteome</keyword>
<protein>
    <submittedName>
        <fullName evidence="7">Methyl-accepting chemotaxis protein</fullName>
    </submittedName>
</protein>
<proteinExistence type="inferred from homology"/>
<dbReference type="EMBL" id="JBBUTI010000011">
    <property type="protein sequence ID" value="MEK8047820.1"/>
    <property type="molecule type" value="Genomic_DNA"/>
</dbReference>
<feature type="domain" description="Methyl-accepting transducer" evidence="6">
    <location>
        <begin position="213"/>
        <end position="442"/>
    </location>
</feature>
<evidence type="ECO:0000259" key="6">
    <source>
        <dbReference type="PROSITE" id="PS50111"/>
    </source>
</evidence>
<evidence type="ECO:0000313" key="8">
    <source>
        <dbReference type="Proteomes" id="UP001379945"/>
    </source>
</evidence>
<evidence type="ECO:0000313" key="7">
    <source>
        <dbReference type="EMBL" id="MEK8047820.1"/>
    </source>
</evidence>
<dbReference type="SUPFAM" id="SSF58104">
    <property type="entry name" value="Methyl-accepting chemotaxis protein (MCP) signaling domain"/>
    <property type="match status" value="1"/>
</dbReference>
<keyword evidence="5" id="KW-0472">Membrane</keyword>
<feature type="transmembrane region" description="Helical" evidence="5">
    <location>
        <begin position="133"/>
        <end position="154"/>
    </location>
</feature>
<feature type="transmembrane region" description="Helical" evidence="5">
    <location>
        <begin position="109"/>
        <end position="127"/>
    </location>
</feature>
<evidence type="ECO:0000256" key="2">
    <source>
        <dbReference type="ARBA" id="ARBA00029447"/>
    </source>
</evidence>
<evidence type="ECO:0000256" key="4">
    <source>
        <dbReference type="SAM" id="MobiDB-lite"/>
    </source>
</evidence>
<keyword evidence="5" id="KW-1133">Transmembrane helix</keyword>
<dbReference type="Pfam" id="PF00015">
    <property type="entry name" value="MCPsignal"/>
    <property type="match status" value="1"/>
</dbReference>
<dbReference type="PANTHER" id="PTHR43531:SF14">
    <property type="entry name" value="METHYL-ACCEPTING CHEMOTAXIS PROTEIN I-RELATED"/>
    <property type="match status" value="1"/>
</dbReference>
<dbReference type="PROSITE" id="PS50111">
    <property type="entry name" value="CHEMOTAXIS_TRANSDUC_2"/>
    <property type="match status" value="1"/>
</dbReference>
<dbReference type="SMART" id="SM00283">
    <property type="entry name" value="MA"/>
    <property type="match status" value="1"/>
</dbReference>
<evidence type="ECO:0000256" key="1">
    <source>
        <dbReference type="ARBA" id="ARBA00022481"/>
    </source>
</evidence>
<dbReference type="PRINTS" id="PR00260">
    <property type="entry name" value="CHEMTRNSDUCR"/>
</dbReference>
<accession>A0ABU9CC17</accession>
<dbReference type="InterPro" id="IPR051310">
    <property type="entry name" value="MCP_chemotaxis"/>
</dbReference>
<comment type="caution">
    <text evidence="7">The sequence shown here is derived from an EMBL/GenBank/DDBJ whole genome shotgun (WGS) entry which is preliminary data.</text>
</comment>
<reference evidence="7 8" key="1">
    <citation type="submission" date="2024-04" db="EMBL/GenBank/DDBJ databases">
        <title>Novel species of the genus Ideonella isolated from streams.</title>
        <authorList>
            <person name="Lu H."/>
        </authorList>
    </citation>
    <scope>NUCLEOTIDE SEQUENCE [LARGE SCALE GENOMIC DNA]</scope>
    <source>
        <strain evidence="7 8">LYT19W</strain>
    </source>
</reference>
<evidence type="ECO:0000256" key="5">
    <source>
        <dbReference type="SAM" id="Phobius"/>
    </source>
</evidence>
<sequence>MFLKSIAAVPRSPLALLMLLHAAASLWSAWGGPATSLGWLVGTCAPLAFWLRGRTWPRQGADAPVGLALAGTLPCWLILGSGQAGYLVMAMGVLSVMPSLQQMGLQVAAGVWLAAAPVVLTMTGALPGDPTAMALWLPSLAVLAQALWLSVATARARLRDDERRDVDFLVKAMGRGEQIRLNLGAVRAETELGKKLKSVQERMALAVTAASQASQGVRNASGDISYNSRALGDGAELTATELREGAMSLEQISMIVGESADAATAARQVSDEALGRAEAGAELFSQVMTKMQAIHADSGKIAEIVTLIDGIAFQTNILALNAAVEAARAGEAGRGFSVVASEVRALAKRAAAGASDIRALIQNSMNTIDEGTKLVKSADLTMGQILNSVQQVGQAFETLSADTREHAGSIASVTASMQKLNQQSAMNAVMARDLTRIAANLGEQGKELETVLGSFQLDAVTYETAPRTLAEAAAEPAAPNAPAVSAPKAAPAADNPNANVEFF</sequence>
<evidence type="ECO:0000256" key="3">
    <source>
        <dbReference type="PROSITE-ProRule" id="PRU00284"/>
    </source>
</evidence>
<dbReference type="PANTHER" id="PTHR43531">
    <property type="entry name" value="PROTEIN ICFG"/>
    <property type="match status" value="1"/>
</dbReference>
<dbReference type="Proteomes" id="UP001379945">
    <property type="component" value="Unassembled WGS sequence"/>
</dbReference>
<gene>
    <name evidence="7" type="ORF">AACH00_15775</name>
</gene>
<keyword evidence="3" id="KW-0807">Transducer</keyword>
<keyword evidence="1" id="KW-0488">Methylation</keyword>
<feature type="region of interest" description="Disordered" evidence="4">
    <location>
        <begin position="472"/>
        <end position="503"/>
    </location>
</feature>
<name>A0ABU9CC17_9BURK</name>
<keyword evidence="5" id="KW-0812">Transmembrane</keyword>
<dbReference type="InterPro" id="IPR004089">
    <property type="entry name" value="MCPsignal_dom"/>
</dbReference>